<dbReference type="Proteomes" id="UP000053201">
    <property type="component" value="Unassembled WGS sequence"/>
</dbReference>
<sequence>MGRELWPVSADELDPEKCVLVTSELQRIHADIQAFPPVDLNDLVEKIILVVEGCHSHCPITSTDYDFSFLQKYLVCELECFKVLNSIMKQLAVHNSRLDIPWKSLGRNTFTTLNRTFVHKKAFISNHKGDIERLMSELPELDMIWQQAYSILQLALELSAMGSPNIAATMLDIVAFAARENELQMLNQTWKQVLRISHSAAHSNIEIISEMVSTLSTAYVAHLKKLIELSNPITMLLGIANWYLSQLHALLRTLVKTNMIEALAPGIANMIFLSSILFFQGDRQSLPQCDQLWQLTGGCIATLVQSSNTDEEKRAISIAHLLLGGHEEDVKNNTPFSFTSSDFNASKVLISSLIFRSFDSASADGQCRFLSDGDVRPIDVFFSCLAQTNPDDLTRSSGKRDCMYNVALVGLCVFMHTLYSAAFSALEKAIFSELLSTTPILSFMFVSDLVGYIFLNGSQHVCERWANELFPSLLFHLEENLSMRMRLKLLTHRICASRQRDEPDLPFTLNHIQLDDSLVAPWLRYCACSADAAVSAHREGLSFTDAWDYLCQQLEDDSDPQRVLRCFQSLRLPAMCLVQLCESLKGNDAALFHQSLADIVNILPILLEGSQTAVQLAASDSTVATTWQIVNTIISIVGLAASVCTACDPADIHSVLDALRTESIWELLPEPIVYRLITAHAPVSTSSSYNILPEFFEKGLHHSDWTVVHQALDSLFRYSASSPQGPPALRSDSRNAIVEFIQKKPHRLEGVREAQNQEEIIERRKSFPLAPLRKIKSQCSLPMFRSAVEVPIEKSVIDIDEKLDAIHELVLRDDYKELLLLRQQKLVDIVDSIQTLLNH</sequence>
<protein>
    <submittedName>
        <fullName evidence="1">Uncharacterized protein</fullName>
    </submittedName>
</protein>
<dbReference type="AlphaFoldDB" id="A0A0L0HNA0"/>
<dbReference type="VEuPathDB" id="FungiDB:SPPG_02760"/>
<accession>A0A0L0HNA0</accession>
<dbReference type="RefSeq" id="XP_016610322.1">
    <property type="nucleotide sequence ID" value="XM_016751043.1"/>
</dbReference>
<name>A0A0L0HNA0_SPIPD</name>
<keyword evidence="2" id="KW-1185">Reference proteome</keyword>
<dbReference type="OrthoDB" id="2132489at2759"/>
<dbReference type="RefSeq" id="XP_016610323.1">
    <property type="nucleotide sequence ID" value="XM_016751044.1"/>
</dbReference>
<evidence type="ECO:0000313" key="2">
    <source>
        <dbReference type="Proteomes" id="UP000053201"/>
    </source>
</evidence>
<gene>
    <name evidence="1" type="ORF">SPPG_02760</name>
</gene>
<dbReference type="EMBL" id="KQ257453">
    <property type="protein sequence ID" value="KND02284.1"/>
    <property type="molecule type" value="Genomic_DNA"/>
</dbReference>
<evidence type="ECO:0000313" key="1">
    <source>
        <dbReference type="EMBL" id="KND02284.1"/>
    </source>
</evidence>
<organism evidence="1 2">
    <name type="scientific">Spizellomyces punctatus (strain DAOM BR117)</name>
    <dbReference type="NCBI Taxonomy" id="645134"/>
    <lineage>
        <taxon>Eukaryota</taxon>
        <taxon>Fungi</taxon>
        <taxon>Fungi incertae sedis</taxon>
        <taxon>Chytridiomycota</taxon>
        <taxon>Chytridiomycota incertae sedis</taxon>
        <taxon>Chytridiomycetes</taxon>
        <taxon>Spizellomycetales</taxon>
        <taxon>Spizellomycetaceae</taxon>
        <taxon>Spizellomyces</taxon>
    </lineage>
</organism>
<dbReference type="EMBL" id="KQ257453">
    <property type="protein sequence ID" value="KND02283.1"/>
    <property type="molecule type" value="Genomic_DNA"/>
</dbReference>
<reference evidence="1 2" key="1">
    <citation type="submission" date="2009-08" db="EMBL/GenBank/DDBJ databases">
        <title>The Genome Sequence of Spizellomyces punctatus strain DAOM BR117.</title>
        <authorList>
            <consortium name="The Broad Institute Genome Sequencing Platform"/>
            <person name="Russ C."/>
            <person name="Cuomo C."/>
            <person name="Shea T."/>
            <person name="Young S.K."/>
            <person name="Zeng Q."/>
            <person name="Koehrsen M."/>
            <person name="Haas B."/>
            <person name="Borodovsky M."/>
            <person name="Guigo R."/>
            <person name="Alvarado L."/>
            <person name="Berlin A."/>
            <person name="Bochicchio J."/>
            <person name="Borenstein D."/>
            <person name="Chapman S."/>
            <person name="Chen Z."/>
            <person name="Engels R."/>
            <person name="Freedman E."/>
            <person name="Gellesch M."/>
            <person name="Goldberg J."/>
            <person name="Griggs A."/>
            <person name="Gujja S."/>
            <person name="Heiman D."/>
            <person name="Hepburn T."/>
            <person name="Howarth C."/>
            <person name="Jen D."/>
            <person name="Larson L."/>
            <person name="Lewis B."/>
            <person name="Mehta T."/>
            <person name="Park D."/>
            <person name="Pearson M."/>
            <person name="Roberts A."/>
            <person name="Saif S."/>
            <person name="Shenoy N."/>
            <person name="Sisk P."/>
            <person name="Stolte C."/>
            <person name="Sykes S."/>
            <person name="Thomson T."/>
            <person name="Walk T."/>
            <person name="White J."/>
            <person name="Yandava C."/>
            <person name="Burger G."/>
            <person name="Gray M.W."/>
            <person name="Holland P.W.H."/>
            <person name="King N."/>
            <person name="Lang F.B.F."/>
            <person name="Roger A.J."/>
            <person name="Ruiz-Trillo I."/>
            <person name="Lander E."/>
            <person name="Nusbaum C."/>
        </authorList>
    </citation>
    <scope>NUCLEOTIDE SEQUENCE [LARGE SCALE GENOMIC DNA]</scope>
    <source>
        <strain evidence="1 2">DAOM BR117</strain>
    </source>
</reference>
<proteinExistence type="predicted"/>
<dbReference type="GeneID" id="27686323"/>